<dbReference type="AlphaFoldDB" id="A0A8B8C0Q7"/>
<dbReference type="SUPFAM" id="SSF57845">
    <property type="entry name" value="B-box zinc-binding domain"/>
    <property type="match status" value="1"/>
</dbReference>
<evidence type="ECO:0000313" key="1">
    <source>
        <dbReference type="Proteomes" id="UP000694844"/>
    </source>
</evidence>
<reference evidence="2" key="1">
    <citation type="submission" date="2025-08" db="UniProtKB">
        <authorList>
            <consortium name="RefSeq"/>
        </authorList>
    </citation>
    <scope>IDENTIFICATION</scope>
    <source>
        <tissue evidence="2">Whole sample</tissue>
    </source>
</reference>
<dbReference type="Gene3D" id="3.30.160.60">
    <property type="entry name" value="Classic Zinc Finger"/>
    <property type="match status" value="1"/>
</dbReference>
<protein>
    <submittedName>
        <fullName evidence="2">E3 ubiquitin-protein ligase TRIM36-like</fullName>
    </submittedName>
</protein>
<keyword evidence="1" id="KW-1185">Reference proteome</keyword>
<proteinExistence type="predicted"/>
<organism evidence="1 2">
    <name type="scientific">Crassostrea virginica</name>
    <name type="common">Eastern oyster</name>
    <dbReference type="NCBI Taxonomy" id="6565"/>
    <lineage>
        <taxon>Eukaryota</taxon>
        <taxon>Metazoa</taxon>
        <taxon>Spiralia</taxon>
        <taxon>Lophotrochozoa</taxon>
        <taxon>Mollusca</taxon>
        <taxon>Bivalvia</taxon>
        <taxon>Autobranchia</taxon>
        <taxon>Pteriomorphia</taxon>
        <taxon>Ostreida</taxon>
        <taxon>Ostreoidea</taxon>
        <taxon>Ostreidae</taxon>
        <taxon>Crassostrea</taxon>
    </lineage>
</organism>
<dbReference type="OrthoDB" id="6144547at2759"/>
<accession>A0A8B8C0Q7</accession>
<name>A0A8B8C0Q7_CRAVI</name>
<dbReference type="Proteomes" id="UP000694844">
    <property type="component" value="Chromosome 9"/>
</dbReference>
<gene>
    <name evidence="2" type="primary">LOC111114980</name>
</gene>
<sequence length="307" mass="36389">MDCSCEGKIKTQDLSCEYKELATLKKTHHKTFTQDGTVIRKNKPCDLCGNFDNVNHHCIECNQDLCNWCKHLHLTSQVSFKHHPILIRLWERNAEDLRCPLHHGNFMTVYCIHCRKMVCEMCSKDSTTVDPRPCFLWNAKSEMMHRMNLYKQGKITLKGMSFAECHLLEECLIEDKFNQMAAVDRIQEELAEQIEEDRNIIEGYHEKFEAWYQQICEEFAAKIKKYTKKAEKYRGKELIRLYKYAENDINRPRENVQPIYNIPPPEFIPGKPGEFPIVKENFGKLVFCDLHMQWTKHIQVYNQLSIY</sequence>
<dbReference type="RefSeq" id="XP_022309233.1">
    <property type="nucleotide sequence ID" value="XM_022453525.1"/>
</dbReference>
<dbReference type="KEGG" id="cvn:111114980"/>
<evidence type="ECO:0000313" key="2">
    <source>
        <dbReference type="RefSeq" id="XP_022309233.1"/>
    </source>
</evidence>
<dbReference type="GeneID" id="111114980"/>